<organism evidence="2 3">
    <name type="scientific">Melioribacter roseus (strain DSM 23840 / JCM 17771 / VKM B-2668 / P3M-2)</name>
    <dbReference type="NCBI Taxonomy" id="1191523"/>
    <lineage>
        <taxon>Bacteria</taxon>
        <taxon>Pseudomonadati</taxon>
        <taxon>Ignavibacteriota</taxon>
        <taxon>Ignavibacteria</taxon>
        <taxon>Ignavibacteriales</taxon>
        <taxon>Melioribacteraceae</taxon>
        <taxon>Melioribacter</taxon>
    </lineage>
</organism>
<keyword evidence="1" id="KW-0812">Transmembrane</keyword>
<dbReference type="EMBL" id="CP003557">
    <property type="protein sequence ID" value="AFN75002.1"/>
    <property type="molecule type" value="Genomic_DNA"/>
</dbReference>
<dbReference type="Proteomes" id="UP000009011">
    <property type="component" value="Chromosome"/>
</dbReference>
<dbReference type="RefSeq" id="WP_014856434.1">
    <property type="nucleotide sequence ID" value="NC_018178.1"/>
</dbReference>
<evidence type="ECO:0000256" key="1">
    <source>
        <dbReference type="SAM" id="Phobius"/>
    </source>
</evidence>
<feature type="transmembrane region" description="Helical" evidence="1">
    <location>
        <begin position="12"/>
        <end position="32"/>
    </location>
</feature>
<keyword evidence="3" id="KW-1185">Reference proteome</keyword>
<keyword evidence="1" id="KW-1133">Transmembrane helix</keyword>
<accession>I6YWQ9</accession>
<keyword evidence="1" id="KW-0472">Membrane</keyword>
<evidence type="ECO:0000313" key="3">
    <source>
        <dbReference type="Proteomes" id="UP000009011"/>
    </source>
</evidence>
<sequence>MNYKYSRREYSRNIKTAIALSLVITIIIFISIPPVEPEEKSPSALENAIINLIPIPHTAQREEVFSKRPVKVNLNFGLTSEELDLLDDIQISYSDSVNKEHVDAKNIIRAPIYVTPVQISEVVPPENINAKGRLLLKLWIDYKGKPVKSEIVSSTLSPSEATRTFVEMAMKSEWLVEYQSPDSLYIVFKEYNFN</sequence>
<evidence type="ECO:0000313" key="2">
    <source>
        <dbReference type="EMBL" id="AFN75002.1"/>
    </source>
</evidence>
<reference evidence="2 3" key="1">
    <citation type="journal article" date="2013" name="PLoS ONE">
        <title>Genomic analysis of Melioribacter roseus, facultatively anaerobic organotrophic bacterium representing a novel deep lineage within Bacteriodetes/Chlorobi group.</title>
        <authorList>
            <person name="Kadnikov V.V."/>
            <person name="Mardanov A.V."/>
            <person name="Podosokorskaya O.A."/>
            <person name="Gavrilov S.N."/>
            <person name="Kublanov I.V."/>
            <person name="Beletsky A.V."/>
            <person name="Bonch-Osmolovskaya E.A."/>
            <person name="Ravin N.V."/>
        </authorList>
    </citation>
    <scope>NUCLEOTIDE SEQUENCE [LARGE SCALE GENOMIC DNA]</scope>
    <source>
        <strain evidence="3">JCM 17771 / P3M-2</strain>
    </source>
</reference>
<gene>
    <name evidence="2" type="ordered locus">MROS_1768</name>
</gene>
<dbReference type="KEGG" id="mro:MROS_1768"/>
<dbReference type="STRING" id="1191523.MROS_1768"/>
<name>I6YWQ9_MELRP</name>
<dbReference type="AlphaFoldDB" id="I6YWQ9"/>
<dbReference type="HOGENOM" id="CLU_1401028_0_0_10"/>
<protein>
    <submittedName>
        <fullName evidence="2">Uncharacterized protein</fullName>
    </submittedName>
</protein>
<proteinExistence type="predicted"/>